<comment type="caution">
    <text evidence="2">The sequence shown here is derived from an EMBL/GenBank/DDBJ whole genome shotgun (WGS) entry which is preliminary data.</text>
</comment>
<dbReference type="Proteomes" id="UP000470404">
    <property type="component" value="Unassembled WGS sequence"/>
</dbReference>
<feature type="region of interest" description="Disordered" evidence="1">
    <location>
        <begin position="59"/>
        <end position="98"/>
    </location>
</feature>
<gene>
    <name evidence="2" type="ORF">G3I59_12910</name>
</gene>
<accession>A0ABX0BS40</accession>
<sequence length="125" mass="13406">MREEGTDDAQLSDLVALAEVERAVLNRGFHHAEWCDDQSPGRHDRGSFADYVIGVSRGRGDPAPSAKAEAWAKEEDGAESAGVRLLADSEDDASGTAGWFTPGAARALAAQLIEAADLLESRRRR</sequence>
<evidence type="ECO:0000256" key="1">
    <source>
        <dbReference type="SAM" id="MobiDB-lite"/>
    </source>
</evidence>
<organism evidence="2 3">
    <name type="scientific">Amycolatopsis rubida</name>
    <dbReference type="NCBI Taxonomy" id="112413"/>
    <lineage>
        <taxon>Bacteria</taxon>
        <taxon>Bacillati</taxon>
        <taxon>Actinomycetota</taxon>
        <taxon>Actinomycetes</taxon>
        <taxon>Pseudonocardiales</taxon>
        <taxon>Pseudonocardiaceae</taxon>
        <taxon>Amycolatopsis</taxon>
    </lineage>
</organism>
<protein>
    <submittedName>
        <fullName evidence="2">Uncharacterized protein</fullName>
    </submittedName>
</protein>
<dbReference type="RefSeq" id="WP_067590810.1">
    <property type="nucleotide sequence ID" value="NZ_JAAGNC010000070.1"/>
</dbReference>
<name>A0ABX0BS40_9PSEU</name>
<proteinExistence type="predicted"/>
<reference evidence="2 3" key="1">
    <citation type="submission" date="2020-01" db="EMBL/GenBank/DDBJ databases">
        <title>Insect and environment-associated Actinomycetes.</title>
        <authorList>
            <person name="Currrie C."/>
            <person name="Chevrette M."/>
            <person name="Carlson C."/>
            <person name="Stubbendieck R."/>
            <person name="Wendt-Pienkowski E."/>
        </authorList>
    </citation>
    <scope>NUCLEOTIDE SEQUENCE [LARGE SCALE GENOMIC DNA]</scope>
    <source>
        <strain evidence="2 3">SID8386</strain>
    </source>
</reference>
<dbReference type="EMBL" id="JAAGNC010000070">
    <property type="protein sequence ID" value="NEC56463.1"/>
    <property type="molecule type" value="Genomic_DNA"/>
</dbReference>
<evidence type="ECO:0000313" key="3">
    <source>
        <dbReference type="Proteomes" id="UP000470404"/>
    </source>
</evidence>
<evidence type="ECO:0000313" key="2">
    <source>
        <dbReference type="EMBL" id="NEC56463.1"/>
    </source>
</evidence>
<keyword evidence="3" id="KW-1185">Reference proteome</keyword>